<dbReference type="PROSITE" id="PS00109">
    <property type="entry name" value="PROTEIN_KINASE_TYR"/>
    <property type="match status" value="1"/>
</dbReference>
<proteinExistence type="predicted"/>
<keyword evidence="4" id="KW-0418">Kinase</keyword>
<dbReference type="GO" id="GO:0005886">
    <property type="term" value="C:plasma membrane"/>
    <property type="evidence" value="ECO:0007669"/>
    <property type="project" value="TreeGrafter"/>
</dbReference>
<keyword evidence="5" id="KW-0067">ATP-binding</keyword>
<dbReference type="InterPro" id="IPR011009">
    <property type="entry name" value="Kinase-like_dom_sf"/>
</dbReference>
<dbReference type="GO" id="GO:0004714">
    <property type="term" value="F:transmembrane receptor protein tyrosine kinase activity"/>
    <property type="evidence" value="ECO:0007669"/>
    <property type="project" value="TreeGrafter"/>
</dbReference>
<evidence type="ECO:0000259" key="7">
    <source>
        <dbReference type="PROSITE" id="PS50011"/>
    </source>
</evidence>
<dbReference type="Pfam" id="PF07714">
    <property type="entry name" value="PK_Tyr_Ser-Thr"/>
    <property type="match status" value="1"/>
</dbReference>
<evidence type="ECO:0000256" key="3">
    <source>
        <dbReference type="ARBA" id="ARBA00022741"/>
    </source>
</evidence>
<accession>A0A7J7KPX3</accession>
<comment type="caution">
    <text evidence="8">The sequence shown here is derived from an EMBL/GenBank/DDBJ whole genome shotgun (WGS) entry which is preliminary data.</text>
</comment>
<dbReference type="SMART" id="SM00219">
    <property type="entry name" value="TyrKc"/>
    <property type="match status" value="1"/>
</dbReference>
<evidence type="ECO:0000313" key="9">
    <source>
        <dbReference type="Proteomes" id="UP000593567"/>
    </source>
</evidence>
<keyword evidence="6" id="KW-0829">Tyrosine-protein kinase</keyword>
<dbReference type="InterPro" id="IPR001245">
    <property type="entry name" value="Ser-Thr/Tyr_kinase_cat_dom"/>
</dbReference>
<evidence type="ECO:0000256" key="4">
    <source>
        <dbReference type="ARBA" id="ARBA00022777"/>
    </source>
</evidence>
<dbReference type="InterPro" id="IPR000719">
    <property type="entry name" value="Prot_kinase_dom"/>
</dbReference>
<dbReference type="GO" id="GO:0007169">
    <property type="term" value="P:cell surface receptor protein tyrosine kinase signaling pathway"/>
    <property type="evidence" value="ECO:0007669"/>
    <property type="project" value="TreeGrafter"/>
</dbReference>
<evidence type="ECO:0000256" key="1">
    <source>
        <dbReference type="ARBA" id="ARBA00022553"/>
    </source>
</evidence>
<dbReference type="InterPro" id="IPR020635">
    <property type="entry name" value="Tyr_kinase_cat_dom"/>
</dbReference>
<dbReference type="CDD" id="cd00192">
    <property type="entry name" value="PTKc"/>
    <property type="match status" value="1"/>
</dbReference>
<dbReference type="InterPro" id="IPR008266">
    <property type="entry name" value="Tyr_kinase_AS"/>
</dbReference>
<dbReference type="OrthoDB" id="535945at2759"/>
<dbReference type="SUPFAM" id="SSF56112">
    <property type="entry name" value="Protein kinase-like (PK-like)"/>
    <property type="match status" value="1"/>
</dbReference>
<dbReference type="PANTHER" id="PTHR24416">
    <property type="entry name" value="TYROSINE-PROTEIN KINASE RECEPTOR"/>
    <property type="match status" value="1"/>
</dbReference>
<protein>
    <recommendedName>
        <fullName evidence="7">Protein kinase domain-containing protein</fullName>
    </recommendedName>
</protein>
<dbReference type="PANTHER" id="PTHR24416:SF611">
    <property type="entry name" value="TYROSINE-PROTEIN KINASE TRANSMEMBRANE RECEPTOR ROR"/>
    <property type="match status" value="1"/>
</dbReference>
<dbReference type="FunFam" id="1.10.510.10:FF:000554">
    <property type="entry name" value="Predicted protein"/>
    <property type="match status" value="1"/>
</dbReference>
<dbReference type="PRINTS" id="PR00109">
    <property type="entry name" value="TYRKINASE"/>
</dbReference>
<dbReference type="GO" id="GO:0005524">
    <property type="term" value="F:ATP binding"/>
    <property type="evidence" value="ECO:0007669"/>
    <property type="project" value="UniProtKB-KW"/>
</dbReference>
<gene>
    <name evidence="8" type="ORF">EB796_001453</name>
</gene>
<dbReference type="Proteomes" id="UP000593567">
    <property type="component" value="Unassembled WGS sequence"/>
</dbReference>
<dbReference type="EMBL" id="VXIV02000164">
    <property type="protein sequence ID" value="KAF6040239.1"/>
    <property type="molecule type" value="Genomic_DNA"/>
</dbReference>
<name>A0A7J7KPX3_BUGNE</name>
<dbReference type="Gene3D" id="1.10.510.10">
    <property type="entry name" value="Transferase(Phosphotransferase) domain 1"/>
    <property type="match status" value="1"/>
</dbReference>
<keyword evidence="2" id="KW-0808">Transferase</keyword>
<keyword evidence="3" id="KW-0547">Nucleotide-binding</keyword>
<keyword evidence="1" id="KW-0597">Phosphoprotein</keyword>
<dbReference type="PROSITE" id="PS50011">
    <property type="entry name" value="PROTEIN_KINASE_DOM"/>
    <property type="match status" value="1"/>
</dbReference>
<feature type="domain" description="Protein kinase" evidence="7">
    <location>
        <begin position="1"/>
        <end position="200"/>
    </location>
</feature>
<reference evidence="8" key="1">
    <citation type="submission" date="2020-06" db="EMBL/GenBank/DDBJ databases">
        <title>Draft genome of Bugula neritina, a colonial animal packing powerful symbionts and potential medicines.</title>
        <authorList>
            <person name="Rayko M."/>
        </authorList>
    </citation>
    <scope>NUCLEOTIDE SEQUENCE [LARGE SCALE GENOMIC DNA]</scope>
    <source>
        <strain evidence="8">Kwan_BN1</strain>
    </source>
</reference>
<keyword evidence="9" id="KW-1185">Reference proteome</keyword>
<evidence type="ECO:0000256" key="2">
    <source>
        <dbReference type="ARBA" id="ARBA00022679"/>
    </source>
</evidence>
<sequence length="235" mass="27258">MLVLELMPNDNLRNFLRATRSQDIYYNLHSNSNSLSERQLLQFGIDIASGMEGLADLQLLHRDLAARNVLLDSNLTCKIADFGFAKDILNKPEYRSKSILHRARPVRWLAPESLFYFKHSIMSDVWSYGIVLWEIVSLGNLPYPGMNVKEVPTQLSKGYRMQCPKHCSPDLYRVMSCCWEETPKSRPPFHQLVDKMRQLLDQATRLIDMGKIEDDDDYIEVLPPLHQELFTSTRL</sequence>
<evidence type="ECO:0000256" key="5">
    <source>
        <dbReference type="ARBA" id="ARBA00022840"/>
    </source>
</evidence>
<dbReference type="InterPro" id="IPR050122">
    <property type="entry name" value="RTK"/>
</dbReference>
<dbReference type="AlphaFoldDB" id="A0A7J7KPX3"/>
<dbReference type="GO" id="GO:0043235">
    <property type="term" value="C:receptor complex"/>
    <property type="evidence" value="ECO:0007669"/>
    <property type="project" value="TreeGrafter"/>
</dbReference>
<evidence type="ECO:0000256" key="6">
    <source>
        <dbReference type="ARBA" id="ARBA00023137"/>
    </source>
</evidence>
<organism evidence="8 9">
    <name type="scientific">Bugula neritina</name>
    <name type="common">Brown bryozoan</name>
    <name type="synonym">Sertularia neritina</name>
    <dbReference type="NCBI Taxonomy" id="10212"/>
    <lineage>
        <taxon>Eukaryota</taxon>
        <taxon>Metazoa</taxon>
        <taxon>Spiralia</taxon>
        <taxon>Lophotrochozoa</taxon>
        <taxon>Bryozoa</taxon>
        <taxon>Gymnolaemata</taxon>
        <taxon>Cheilostomatida</taxon>
        <taxon>Flustrina</taxon>
        <taxon>Buguloidea</taxon>
        <taxon>Bugulidae</taxon>
        <taxon>Bugula</taxon>
    </lineage>
</organism>
<evidence type="ECO:0000313" key="8">
    <source>
        <dbReference type="EMBL" id="KAF6040239.1"/>
    </source>
</evidence>